<dbReference type="Pfam" id="PF00535">
    <property type="entry name" value="Glycos_transf_2"/>
    <property type="match status" value="1"/>
</dbReference>
<dbReference type="PANTHER" id="PTHR22916:SF3">
    <property type="entry name" value="UDP-GLCNAC:BETAGAL BETA-1,3-N-ACETYLGLUCOSAMINYLTRANSFERASE-LIKE PROTEIN 1"/>
    <property type="match status" value="1"/>
</dbReference>
<sequence length="335" mass="38253">MSDKVQGGAGPQTADTTIMASINCVTFNHVNYIRTALDSFLMQKTDFAFEILVHDDASTDGTSDIIREYAARYPEKVKPLIQTENQYSQGIDNISGAFNFPRARGKYIFMCDGDDYFLSPDKLQKQVDYMETHPDCTLCIHSANIDLVGKALTEGQMRPYRKSRVLSPEEIIDKPSGYAMSSMAFPARLVGDLPDYYVDCPVGDTPIQLIAAANGYGYYFDEAMSAYRVGVAGSWTVEGKNGDYQGKQRAYCDRMRRTYEQFDRATGGRFKEAAESAARRTYYQTMVNTKQFEEIFNPQYRRYYKELTPRMRFFLRFEHTMPAVYEMARKAFIGN</sequence>
<dbReference type="Gene3D" id="3.90.550.10">
    <property type="entry name" value="Spore Coat Polysaccharide Biosynthesis Protein SpsA, Chain A"/>
    <property type="match status" value="1"/>
</dbReference>
<evidence type="ECO:0000313" key="3">
    <source>
        <dbReference type="Proteomes" id="UP000013085"/>
    </source>
</evidence>
<feature type="domain" description="Glycosyltransferase 2-like" evidence="1">
    <location>
        <begin position="25"/>
        <end position="176"/>
    </location>
</feature>
<comment type="caution">
    <text evidence="2">The sequence shown here is derived from an EMBL/GenBank/DDBJ whole genome shotgun (WGS) entry which is preliminary data.</text>
</comment>
<reference evidence="2 3" key="1">
    <citation type="submission" date="2013-01" db="EMBL/GenBank/DDBJ databases">
        <title>The Genome Sequence of Clostridium clostridioforme 90A8.</title>
        <authorList>
            <consortium name="The Broad Institute Genome Sequencing Platform"/>
            <person name="Earl A."/>
            <person name="Ward D."/>
            <person name="Feldgarden M."/>
            <person name="Gevers D."/>
            <person name="Courvalin P."/>
            <person name="Lambert T."/>
            <person name="Walker B."/>
            <person name="Young S.K."/>
            <person name="Zeng Q."/>
            <person name="Gargeya S."/>
            <person name="Fitzgerald M."/>
            <person name="Haas B."/>
            <person name="Abouelleil A."/>
            <person name="Alvarado L."/>
            <person name="Arachchi H.M."/>
            <person name="Berlin A.M."/>
            <person name="Chapman S.B."/>
            <person name="Dewar J."/>
            <person name="Goldberg J."/>
            <person name="Griggs A."/>
            <person name="Gujja S."/>
            <person name="Hansen M."/>
            <person name="Howarth C."/>
            <person name="Imamovic A."/>
            <person name="Larimer J."/>
            <person name="McCowan C."/>
            <person name="Murphy C."/>
            <person name="Neiman D."/>
            <person name="Pearson M."/>
            <person name="Priest M."/>
            <person name="Roberts A."/>
            <person name="Saif S."/>
            <person name="Shea T."/>
            <person name="Sisk P."/>
            <person name="Sykes S."/>
            <person name="Wortman J."/>
            <person name="Nusbaum C."/>
            <person name="Birren B."/>
        </authorList>
    </citation>
    <scope>NUCLEOTIDE SEQUENCE [LARGE SCALE GENOMIC DNA]</scope>
    <source>
        <strain evidence="2 3">90A8</strain>
    </source>
</reference>
<organism evidence="2 3">
    <name type="scientific">[Clostridium] clostridioforme 90A8</name>
    <dbReference type="NCBI Taxonomy" id="999408"/>
    <lineage>
        <taxon>Bacteria</taxon>
        <taxon>Bacillati</taxon>
        <taxon>Bacillota</taxon>
        <taxon>Clostridia</taxon>
        <taxon>Lachnospirales</taxon>
        <taxon>Lachnospiraceae</taxon>
        <taxon>Enterocloster</taxon>
    </lineage>
</organism>
<dbReference type="HOGENOM" id="CLU_025996_4_4_9"/>
<evidence type="ECO:0000313" key="2">
    <source>
        <dbReference type="EMBL" id="ENZ13732.1"/>
    </source>
</evidence>
<evidence type="ECO:0000259" key="1">
    <source>
        <dbReference type="Pfam" id="PF00535"/>
    </source>
</evidence>
<protein>
    <submittedName>
        <fullName evidence="2">Glycosyltransferase</fullName>
    </submittedName>
</protein>
<dbReference type="EMBL" id="AGYR01000029">
    <property type="protein sequence ID" value="ENZ13732.1"/>
    <property type="molecule type" value="Genomic_DNA"/>
</dbReference>
<proteinExistence type="predicted"/>
<dbReference type="PATRIC" id="fig|999408.3.peg.2841"/>
<dbReference type="RefSeq" id="WP_002595910.1">
    <property type="nucleotide sequence ID" value="NZ_KB851021.1"/>
</dbReference>
<accession>A0A0E2HNQ2</accession>
<dbReference type="InterPro" id="IPR001173">
    <property type="entry name" value="Glyco_trans_2-like"/>
</dbReference>
<dbReference type="InterPro" id="IPR029044">
    <property type="entry name" value="Nucleotide-diphossugar_trans"/>
</dbReference>
<dbReference type="Proteomes" id="UP000013085">
    <property type="component" value="Unassembled WGS sequence"/>
</dbReference>
<gene>
    <name evidence="2" type="ORF">HMPREF1090_02627</name>
</gene>
<keyword evidence="2" id="KW-0808">Transferase</keyword>
<dbReference type="GO" id="GO:0016758">
    <property type="term" value="F:hexosyltransferase activity"/>
    <property type="evidence" value="ECO:0007669"/>
    <property type="project" value="UniProtKB-ARBA"/>
</dbReference>
<dbReference type="SUPFAM" id="SSF53448">
    <property type="entry name" value="Nucleotide-diphospho-sugar transferases"/>
    <property type="match status" value="1"/>
</dbReference>
<dbReference type="PANTHER" id="PTHR22916">
    <property type="entry name" value="GLYCOSYLTRANSFERASE"/>
    <property type="match status" value="1"/>
</dbReference>
<name>A0A0E2HNQ2_9FIRM</name>
<dbReference type="AlphaFoldDB" id="A0A0E2HNQ2"/>